<feature type="region of interest" description="Disordered" evidence="1">
    <location>
        <begin position="1"/>
        <end position="23"/>
    </location>
</feature>
<evidence type="ECO:0000313" key="3">
    <source>
        <dbReference type="EMBL" id="OMP07190.1"/>
    </source>
</evidence>
<dbReference type="Gramene" id="OMP07127">
    <property type="protein sequence ID" value="OMP07127"/>
    <property type="gene ID" value="CCACVL1_01371"/>
</dbReference>
<proteinExistence type="predicted"/>
<gene>
    <name evidence="5" type="ORF">CCACVL1_00700</name>
    <name evidence="4" type="ORF">CCACVL1_00871</name>
    <name evidence="3" type="ORF">CCACVL1_01355</name>
    <name evidence="2" type="ORF">CCACVL1_01371</name>
</gene>
<protein>
    <submittedName>
        <fullName evidence="2">Uncharacterized protein</fullName>
    </submittedName>
</protein>
<feature type="non-terminal residue" evidence="2">
    <location>
        <position position="1"/>
    </location>
</feature>
<dbReference type="Gramene" id="OMP07190">
    <property type="protein sequence ID" value="OMP07190"/>
    <property type="gene ID" value="CCACVL1_01355"/>
</dbReference>
<accession>A0A1R3KJ69</accession>
<evidence type="ECO:0000256" key="1">
    <source>
        <dbReference type="SAM" id="MobiDB-lite"/>
    </source>
</evidence>
<keyword evidence="6" id="KW-1185">Reference proteome</keyword>
<dbReference type="Gramene" id="OMP11051">
    <property type="protein sequence ID" value="OMP11051"/>
    <property type="gene ID" value="CCACVL1_00700"/>
</dbReference>
<dbReference type="AlphaFoldDB" id="A0A1R3KJ69"/>
<organism evidence="2 6">
    <name type="scientific">Corchorus capsularis</name>
    <name type="common">Jute</name>
    <dbReference type="NCBI Taxonomy" id="210143"/>
    <lineage>
        <taxon>Eukaryota</taxon>
        <taxon>Viridiplantae</taxon>
        <taxon>Streptophyta</taxon>
        <taxon>Embryophyta</taxon>
        <taxon>Tracheophyta</taxon>
        <taxon>Spermatophyta</taxon>
        <taxon>Magnoliopsida</taxon>
        <taxon>eudicotyledons</taxon>
        <taxon>Gunneridae</taxon>
        <taxon>Pentapetalae</taxon>
        <taxon>rosids</taxon>
        <taxon>malvids</taxon>
        <taxon>Malvales</taxon>
        <taxon>Malvaceae</taxon>
        <taxon>Grewioideae</taxon>
        <taxon>Apeibeae</taxon>
        <taxon>Corchorus</taxon>
    </lineage>
</organism>
<dbReference type="Gramene" id="OMP10568">
    <property type="protein sequence ID" value="OMP10568"/>
    <property type="gene ID" value="CCACVL1_00871"/>
</dbReference>
<dbReference type="Proteomes" id="UP000188268">
    <property type="component" value="Unassembled WGS sequence"/>
</dbReference>
<name>A0A1R3KJ69_COCAP</name>
<dbReference type="EMBL" id="AWWV01004635">
    <property type="protein sequence ID" value="OMP07127.1"/>
    <property type="molecule type" value="Genomic_DNA"/>
</dbReference>
<dbReference type="EMBL" id="AWWV01002179">
    <property type="protein sequence ID" value="OMP10568.1"/>
    <property type="molecule type" value="Genomic_DNA"/>
</dbReference>
<comment type="caution">
    <text evidence="2">The sequence shown here is derived from an EMBL/GenBank/DDBJ whole genome shotgun (WGS) entry which is preliminary data.</text>
</comment>
<evidence type="ECO:0000313" key="5">
    <source>
        <dbReference type="EMBL" id="OMP11051.1"/>
    </source>
</evidence>
<evidence type="ECO:0000313" key="6">
    <source>
        <dbReference type="Proteomes" id="UP000188268"/>
    </source>
</evidence>
<dbReference type="EMBL" id="AWWV01004590">
    <property type="protein sequence ID" value="OMP07190.1"/>
    <property type="molecule type" value="Genomic_DNA"/>
</dbReference>
<evidence type="ECO:0000313" key="2">
    <source>
        <dbReference type="EMBL" id="OMP07127.1"/>
    </source>
</evidence>
<sequence length="23" mass="2390">TRGVSTALWSVPVPKASPTLPKP</sequence>
<evidence type="ECO:0000313" key="4">
    <source>
        <dbReference type="EMBL" id="OMP10568.1"/>
    </source>
</evidence>
<dbReference type="EMBL" id="AWWV01001633">
    <property type="protein sequence ID" value="OMP11051.1"/>
    <property type="molecule type" value="Genomic_DNA"/>
</dbReference>
<reference evidence="2 6" key="1">
    <citation type="submission" date="2013-09" db="EMBL/GenBank/DDBJ databases">
        <title>Corchorus capsularis genome sequencing.</title>
        <authorList>
            <person name="Alam M."/>
            <person name="Haque M.S."/>
            <person name="Islam M.S."/>
            <person name="Emdad E.M."/>
            <person name="Islam M.M."/>
            <person name="Ahmed B."/>
            <person name="Halim A."/>
            <person name="Hossen Q.M.M."/>
            <person name="Hossain M.Z."/>
            <person name="Ahmed R."/>
            <person name="Khan M.M."/>
            <person name="Islam R."/>
            <person name="Rashid M.M."/>
            <person name="Khan S.A."/>
            <person name="Rahman M.S."/>
            <person name="Alam M."/>
        </authorList>
    </citation>
    <scope>NUCLEOTIDE SEQUENCE [LARGE SCALE GENOMIC DNA]</scope>
    <source>
        <strain evidence="6">cv. CVL-1</strain>
        <tissue evidence="2">Whole seedling</tissue>
    </source>
</reference>